<feature type="transmembrane region" description="Helical" evidence="6">
    <location>
        <begin position="310"/>
        <end position="330"/>
    </location>
</feature>
<feature type="transmembrane region" description="Helical" evidence="6">
    <location>
        <begin position="396"/>
        <end position="418"/>
    </location>
</feature>
<feature type="region of interest" description="Disordered" evidence="5">
    <location>
        <begin position="491"/>
        <end position="517"/>
    </location>
</feature>
<feature type="compositionally biased region" description="Low complexity" evidence="5">
    <location>
        <begin position="494"/>
        <end position="517"/>
    </location>
</feature>
<feature type="transmembrane region" description="Helical" evidence="6">
    <location>
        <begin position="280"/>
        <end position="304"/>
    </location>
</feature>
<evidence type="ECO:0000256" key="1">
    <source>
        <dbReference type="ARBA" id="ARBA00004141"/>
    </source>
</evidence>
<feature type="transmembrane region" description="Helical" evidence="6">
    <location>
        <begin position="80"/>
        <end position="100"/>
    </location>
</feature>
<dbReference type="Pfam" id="PF07690">
    <property type="entry name" value="MFS_1"/>
    <property type="match status" value="1"/>
</dbReference>
<comment type="caution">
    <text evidence="7">The sequence shown here is derived from an EMBL/GenBank/DDBJ whole genome shotgun (WGS) entry which is preliminary data.</text>
</comment>
<feature type="region of interest" description="Disordered" evidence="5">
    <location>
        <begin position="46"/>
        <end position="69"/>
    </location>
</feature>
<feature type="transmembrane region" description="Helical" evidence="6">
    <location>
        <begin position="211"/>
        <end position="233"/>
    </location>
</feature>
<accession>A0ABQ8QAR6</accession>
<feature type="region of interest" description="Disordered" evidence="5">
    <location>
        <begin position="1"/>
        <end position="32"/>
    </location>
</feature>
<feature type="transmembrane region" description="Helical" evidence="6">
    <location>
        <begin position="454"/>
        <end position="477"/>
    </location>
</feature>
<sequence length="663" mass="72825">MSRSRHPSSVRPDFSRSTTTAGDNLLLPDGPVSEETAQLIHELVHPHHDREETLVDDNSTEEEEEESEYRKRLPWWKRPSPLWLLALIPITSAAMSATLAPRVEIYTDLACAQHKPEIADNHTRSIPLSFPTVSAVTSGNFSVSAHTNAGELPGTIEIPVKKPSNPCKTDPVVQAAVAQLAAVMTACMGILSCITTGWWSSFSDRHGRTAALGISVFGILITDANFILVYFFYQSLPGGYWFLILGPLVEGSMGGFTTAAATCHAYLADTTTSTSRSRMFSMNLGLMFIGFALGPTLGGLLIRFTGRTISVFYVATLVHMMYAFMIWFLVPESNSKRKMQLARTKYQEELVESQRAREGAGILLRIKRLFSFLTPLAVFNPIRVSKNPLKPPRRDWNLVLIALSYAFTISVIVSTLPYHREISFLALTPESLQGSVTYKFQYAASTFDWDSETLGYWLSLVGAARAFHLAIILPLCIKLFKRKPSRVESEESEPLISSSTPSTSTVSSDLRSDSPSRLLEPHSSAFDLGLARISLFIEIVAYLLMALVTTPVAFALFGMLGSLGSGFSPALQSVALEMYIERGGTENGKLFGALSVIQALSSQIIGPAMYGLVYMKTVAVFPRTIFFVSVGSTVVSFVFLSLVRLPRNDGGGHNRERTLVAEE</sequence>
<feature type="transmembrane region" description="Helical" evidence="6">
    <location>
        <begin position="176"/>
        <end position="199"/>
    </location>
</feature>
<dbReference type="Gene3D" id="1.20.1250.20">
    <property type="entry name" value="MFS general substrate transporter like domains"/>
    <property type="match status" value="2"/>
</dbReference>
<evidence type="ECO:0000256" key="5">
    <source>
        <dbReference type="SAM" id="MobiDB-lite"/>
    </source>
</evidence>
<evidence type="ECO:0000313" key="7">
    <source>
        <dbReference type="EMBL" id="KAJ3995644.1"/>
    </source>
</evidence>
<keyword evidence="8" id="KW-1185">Reference proteome</keyword>
<dbReference type="Proteomes" id="UP001163828">
    <property type="component" value="Unassembled WGS sequence"/>
</dbReference>
<keyword evidence="2 6" id="KW-0812">Transmembrane</keyword>
<name>A0ABQ8QAR6_9AGAR</name>
<evidence type="ECO:0000256" key="2">
    <source>
        <dbReference type="ARBA" id="ARBA00022692"/>
    </source>
</evidence>
<dbReference type="InterPro" id="IPR011701">
    <property type="entry name" value="MFS"/>
</dbReference>
<dbReference type="PANTHER" id="PTHR23507">
    <property type="entry name" value="ZGC:174356"/>
    <property type="match status" value="1"/>
</dbReference>
<evidence type="ECO:0000256" key="3">
    <source>
        <dbReference type="ARBA" id="ARBA00022989"/>
    </source>
</evidence>
<keyword evidence="3 6" id="KW-1133">Transmembrane helix</keyword>
<comment type="subcellular location">
    <subcellularLocation>
        <location evidence="1">Membrane</location>
        <topology evidence="1">Multi-pass membrane protein</topology>
    </subcellularLocation>
</comment>
<evidence type="ECO:0000256" key="4">
    <source>
        <dbReference type="ARBA" id="ARBA00023136"/>
    </source>
</evidence>
<gene>
    <name evidence="7" type="ORF">F5050DRAFT_1808493</name>
</gene>
<feature type="transmembrane region" description="Helical" evidence="6">
    <location>
        <begin position="539"/>
        <end position="560"/>
    </location>
</feature>
<feature type="transmembrane region" description="Helical" evidence="6">
    <location>
        <begin position="239"/>
        <end position="268"/>
    </location>
</feature>
<reference evidence="7" key="1">
    <citation type="submission" date="2022-08" db="EMBL/GenBank/DDBJ databases">
        <authorList>
            <consortium name="DOE Joint Genome Institute"/>
            <person name="Min B."/>
            <person name="Riley R."/>
            <person name="Sierra-Patev S."/>
            <person name="Naranjo-Ortiz M."/>
            <person name="Looney B."/>
            <person name="Konkel Z."/>
            <person name="Slot J.C."/>
            <person name="Sakamoto Y."/>
            <person name="Steenwyk J.L."/>
            <person name="Rokas A."/>
            <person name="Carro J."/>
            <person name="Camarero S."/>
            <person name="Ferreira P."/>
            <person name="Molpeceres G."/>
            <person name="Ruiz-Duenas F.J."/>
            <person name="Serrano A."/>
            <person name="Henrissat B."/>
            <person name="Drula E."/>
            <person name="Hughes K.W."/>
            <person name="Mata J.L."/>
            <person name="Ishikawa N.K."/>
            <person name="Vargas-Isla R."/>
            <person name="Ushijima S."/>
            <person name="Smith C.A."/>
            <person name="Ahrendt S."/>
            <person name="Andreopoulos W."/>
            <person name="He G."/>
            <person name="Labutti K."/>
            <person name="Lipzen A."/>
            <person name="Ng V."/>
            <person name="Sandor L."/>
            <person name="Barry K."/>
            <person name="Martinez A.T."/>
            <person name="Xiao Y."/>
            <person name="Gibbons J.G."/>
            <person name="Terashima K."/>
            <person name="Hibbett D.S."/>
            <person name="Grigoriev I.V."/>
        </authorList>
    </citation>
    <scope>NUCLEOTIDE SEQUENCE</scope>
    <source>
        <strain evidence="7">TFB10827</strain>
    </source>
</reference>
<organism evidence="7 8">
    <name type="scientific">Lentinula boryana</name>
    <dbReference type="NCBI Taxonomy" id="40481"/>
    <lineage>
        <taxon>Eukaryota</taxon>
        <taxon>Fungi</taxon>
        <taxon>Dikarya</taxon>
        <taxon>Basidiomycota</taxon>
        <taxon>Agaricomycotina</taxon>
        <taxon>Agaricomycetes</taxon>
        <taxon>Agaricomycetidae</taxon>
        <taxon>Agaricales</taxon>
        <taxon>Marasmiineae</taxon>
        <taxon>Omphalotaceae</taxon>
        <taxon>Lentinula</taxon>
    </lineage>
</organism>
<keyword evidence="4 6" id="KW-0472">Membrane</keyword>
<dbReference type="InterPro" id="IPR036259">
    <property type="entry name" value="MFS_trans_sf"/>
</dbReference>
<dbReference type="SUPFAM" id="SSF103473">
    <property type="entry name" value="MFS general substrate transporter"/>
    <property type="match status" value="1"/>
</dbReference>
<evidence type="ECO:0000256" key="6">
    <source>
        <dbReference type="SAM" id="Phobius"/>
    </source>
</evidence>
<protein>
    <submittedName>
        <fullName evidence="7">Major facilitator superfamily domain-containing protein</fullName>
    </submittedName>
</protein>
<dbReference type="PANTHER" id="PTHR23507:SF1">
    <property type="entry name" value="FI18259P1-RELATED"/>
    <property type="match status" value="1"/>
</dbReference>
<evidence type="ECO:0000313" key="8">
    <source>
        <dbReference type="Proteomes" id="UP001163828"/>
    </source>
</evidence>
<feature type="transmembrane region" description="Helical" evidence="6">
    <location>
        <begin position="625"/>
        <end position="645"/>
    </location>
</feature>
<proteinExistence type="predicted"/>
<dbReference type="EMBL" id="MU790645">
    <property type="protein sequence ID" value="KAJ3995644.1"/>
    <property type="molecule type" value="Genomic_DNA"/>
</dbReference>
<feature type="compositionally biased region" description="Acidic residues" evidence="5">
    <location>
        <begin position="54"/>
        <end position="67"/>
    </location>
</feature>
<feature type="transmembrane region" description="Helical" evidence="6">
    <location>
        <begin position="590"/>
        <end position="613"/>
    </location>
</feature>